<gene>
    <name evidence="5" type="ORF">QI031_16995</name>
</gene>
<organism evidence="5 6">
    <name type="scientific">Halotia branconii CENA392</name>
    <dbReference type="NCBI Taxonomy" id="1539056"/>
    <lineage>
        <taxon>Bacteria</taxon>
        <taxon>Bacillati</taxon>
        <taxon>Cyanobacteriota</taxon>
        <taxon>Cyanophyceae</taxon>
        <taxon>Nostocales</taxon>
        <taxon>Nodulariaceae</taxon>
        <taxon>Halotia</taxon>
    </lineage>
</organism>
<evidence type="ECO:0000256" key="1">
    <source>
        <dbReference type="ARBA" id="ARBA00001974"/>
    </source>
</evidence>
<dbReference type="Pfam" id="PF01494">
    <property type="entry name" value="FAD_binding_3"/>
    <property type="match status" value="1"/>
</dbReference>
<dbReference type="Gene3D" id="3.30.70.2450">
    <property type="match status" value="1"/>
</dbReference>
<name>A0AAJ6P798_9CYAN</name>
<dbReference type="GO" id="GO:0016709">
    <property type="term" value="F:oxidoreductase activity, acting on paired donors, with incorporation or reduction of molecular oxygen, NAD(P)H as one donor, and incorporation of one atom of oxygen"/>
    <property type="evidence" value="ECO:0007669"/>
    <property type="project" value="UniProtKB-ARBA"/>
</dbReference>
<keyword evidence="3" id="KW-0274">FAD</keyword>
<dbReference type="SUPFAM" id="SSF51905">
    <property type="entry name" value="FAD/NAD(P)-binding domain"/>
    <property type="match status" value="1"/>
</dbReference>
<keyword evidence="2" id="KW-0285">Flavoprotein</keyword>
<evidence type="ECO:0000313" key="5">
    <source>
        <dbReference type="EMBL" id="WGV23519.1"/>
    </source>
</evidence>
<reference evidence="5 6" key="1">
    <citation type="journal article" date="2023" name="Limnol Oceanogr Lett">
        <title>Environmental adaptations by the intertidal Antarctic cyanobacterium Halotia branconii CENA392 as revealed using long-read genome sequencing.</title>
        <authorList>
            <person name="Dextro R.B."/>
            <person name="Delbaje E."/>
            <person name="Freitas P.N.N."/>
            <person name="Geraldes V."/>
            <person name="Pinto E."/>
            <person name="Long P.F."/>
            <person name="Fiore M.F."/>
        </authorList>
    </citation>
    <scope>NUCLEOTIDE SEQUENCE [LARGE SCALE GENOMIC DNA]</scope>
    <source>
        <strain evidence="5 6">CENA392</strain>
    </source>
</reference>
<dbReference type="InterPro" id="IPR002938">
    <property type="entry name" value="FAD-bd"/>
</dbReference>
<dbReference type="PANTHER" id="PTHR43004:SF19">
    <property type="entry name" value="BINDING MONOOXYGENASE, PUTATIVE (JCVI)-RELATED"/>
    <property type="match status" value="1"/>
</dbReference>
<proteinExistence type="predicted"/>
<evidence type="ECO:0000313" key="6">
    <source>
        <dbReference type="Proteomes" id="UP001223520"/>
    </source>
</evidence>
<sequence>MKTEVKTMKSTIKTDVIIVGAGPTGLSLAVQLMRYGIDFVIFDKKEGVTDLSKALVVHARTLEIYDQVGLAQKAVQDGEIVQKGILMHDGKVSSNIDFSDFGVQLSPFPFMLVYEQSKNEHLLYEHLQHHGKNVQWQTEMSSLTQDAEGVTAVLKAANGETQTIEARYLVGCDGASSPTRHFLNLGFEGSTYPRLFYVADVEMEFPAEEGTFYASLGHDSFVLVVPMQGGKHWRFIGNLPEYNDQVDREVTYDQIENKVKQLIQRPLDITNVRWFSSYKVHTRRVDKFSVGRCFLAGDAAHVHTPAGGQGMNTGIQDAYNLAWKIAFVLRGDAKDSLLESYDEERLANAKRLLETTDQFFEVAAGDHWYFQFFRDRILPSLAGFAMQLGAAKEFLFPMVSQIGLNYRHKSLSKHQGDQKFEVKSGDRMPYFLVDGMSLYDKLRDPKFHLLVFSDGKHDYEGLKAELANKYGDLIDFNVIPLYPIVGEIFGTHQPFQVLLRPDNYIGFISTDFSLNDLQAYFDQLGTGKRRLSTAVA</sequence>
<dbReference type="RefSeq" id="WP_281480845.1">
    <property type="nucleotide sequence ID" value="NZ_CP124543.1"/>
</dbReference>
<evidence type="ECO:0000256" key="3">
    <source>
        <dbReference type="ARBA" id="ARBA00022827"/>
    </source>
</evidence>
<protein>
    <submittedName>
        <fullName evidence="5">FAD-dependent monooxygenase</fullName>
    </submittedName>
</protein>
<keyword evidence="6" id="KW-1185">Reference proteome</keyword>
<comment type="cofactor">
    <cofactor evidence="1">
        <name>FAD</name>
        <dbReference type="ChEBI" id="CHEBI:57692"/>
    </cofactor>
</comment>
<dbReference type="AlphaFoldDB" id="A0AAJ6P798"/>
<dbReference type="KEGG" id="hbq:QI031_16995"/>
<feature type="domain" description="FAD-binding" evidence="4">
    <location>
        <begin position="13"/>
        <end position="355"/>
    </location>
</feature>
<dbReference type="PRINTS" id="PR00420">
    <property type="entry name" value="RNGMNOXGNASE"/>
</dbReference>
<dbReference type="PANTHER" id="PTHR43004">
    <property type="entry name" value="TRK SYSTEM POTASSIUM UPTAKE PROTEIN"/>
    <property type="match status" value="1"/>
</dbReference>
<dbReference type="InterPro" id="IPR050641">
    <property type="entry name" value="RIFMO-like"/>
</dbReference>
<dbReference type="EMBL" id="CP124543">
    <property type="protein sequence ID" value="WGV23519.1"/>
    <property type="molecule type" value="Genomic_DNA"/>
</dbReference>
<dbReference type="GO" id="GO:0071949">
    <property type="term" value="F:FAD binding"/>
    <property type="evidence" value="ECO:0007669"/>
    <property type="project" value="InterPro"/>
</dbReference>
<dbReference type="Proteomes" id="UP001223520">
    <property type="component" value="Chromosome"/>
</dbReference>
<evidence type="ECO:0000256" key="2">
    <source>
        <dbReference type="ARBA" id="ARBA00022630"/>
    </source>
</evidence>
<dbReference type="Gene3D" id="3.50.50.60">
    <property type="entry name" value="FAD/NAD(P)-binding domain"/>
    <property type="match status" value="1"/>
</dbReference>
<keyword evidence="5" id="KW-0560">Oxidoreductase</keyword>
<accession>A0AAJ6P798</accession>
<dbReference type="InterPro" id="IPR036188">
    <property type="entry name" value="FAD/NAD-bd_sf"/>
</dbReference>
<evidence type="ECO:0000259" key="4">
    <source>
        <dbReference type="Pfam" id="PF01494"/>
    </source>
</evidence>
<keyword evidence="5" id="KW-0503">Monooxygenase</keyword>